<dbReference type="InterPro" id="IPR000587">
    <property type="entry name" value="Creatinase_N"/>
</dbReference>
<proteinExistence type="predicted"/>
<evidence type="ECO:0008006" key="6">
    <source>
        <dbReference type="Google" id="ProtNLM"/>
    </source>
</evidence>
<dbReference type="PRINTS" id="PR00599">
    <property type="entry name" value="MAPEPTIDASE"/>
</dbReference>
<dbReference type="Gene3D" id="3.40.350.10">
    <property type="entry name" value="Creatinase/prolidase N-terminal domain"/>
    <property type="match status" value="1"/>
</dbReference>
<dbReference type="InterPro" id="IPR000994">
    <property type="entry name" value="Pept_M24"/>
</dbReference>
<accession>A0A381UPJ6</accession>
<evidence type="ECO:0000313" key="5">
    <source>
        <dbReference type="EMBL" id="SVA30020.1"/>
    </source>
</evidence>
<dbReference type="InterPro" id="IPR001131">
    <property type="entry name" value="Peptidase_M24B_aminopep-P_CS"/>
</dbReference>
<dbReference type="AlphaFoldDB" id="A0A381UPJ6"/>
<dbReference type="SUPFAM" id="SSF55920">
    <property type="entry name" value="Creatinase/aminopeptidase"/>
    <property type="match status" value="1"/>
</dbReference>
<feature type="non-terminal residue" evidence="5">
    <location>
        <position position="1"/>
    </location>
</feature>
<dbReference type="GO" id="GO:0046872">
    <property type="term" value="F:metal ion binding"/>
    <property type="evidence" value="ECO:0007669"/>
    <property type="project" value="UniProtKB-KW"/>
</dbReference>
<dbReference type="SUPFAM" id="SSF53092">
    <property type="entry name" value="Creatinase/prolidase N-terminal domain"/>
    <property type="match status" value="1"/>
</dbReference>
<keyword evidence="1" id="KW-0479">Metal-binding</keyword>
<sequence>VADRLDRLRALLDPAGVDGLLVTSTTNVRYLTGFTGSSGSLWVDGDRAVLMTDGRYRDQAPDQVAAAGAVVDVEVVGGSDHSPVSTLASGSARVGLEAGSVTWAEQLRLADLLSSPPVATDGLVEGLREVKDEGEVARISEAAAIADRALAEVLPSVVSGAVEVNVAMALDQAVRAGGASDRAFETIVAAGPNSALPHARPGRRPMADGDLVVCDFGAMVDGYRSDMTRSLRIGGRGSGRAADMLGAVLDAQLAGLAVVGDGVPIAEVDAACRSSLEAVGLGGAFSHGTGHGVGLDIHEGPAVSSTSTGTLRAGQVVTVEPGAYLGGFGGVRWEDTVLVTSDGHRQLTRSPKDP</sequence>
<evidence type="ECO:0000259" key="3">
    <source>
        <dbReference type="Pfam" id="PF00557"/>
    </source>
</evidence>
<dbReference type="InterPro" id="IPR036005">
    <property type="entry name" value="Creatinase/aminopeptidase-like"/>
</dbReference>
<dbReference type="PANTHER" id="PTHR46112:SF8">
    <property type="entry name" value="CYTOPLASMIC PEPTIDASE PEPQ-RELATED"/>
    <property type="match status" value="1"/>
</dbReference>
<reference evidence="5" key="1">
    <citation type="submission" date="2018-05" db="EMBL/GenBank/DDBJ databases">
        <authorList>
            <person name="Lanie J.A."/>
            <person name="Ng W.-L."/>
            <person name="Kazmierczak K.M."/>
            <person name="Andrzejewski T.M."/>
            <person name="Davidsen T.M."/>
            <person name="Wayne K.J."/>
            <person name="Tettelin H."/>
            <person name="Glass J.I."/>
            <person name="Rusch D."/>
            <person name="Podicherti R."/>
            <person name="Tsui H.-C.T."/>
            <person name="Winkler M.E."/>
        </authorList>
    </citation>
    <scope>NUCLEOTIDE SEQUENCE</scope>
</reference>
<dbReference type="GO" id="GO:0016787">
    <property type="term" value="F:hydrolase activity"/>
    <property type="evidence" value="ECO:0007669"/>
    <property type="project" value="UniProtKB-KW"/>
</dbReference>
<dbReference type="EMBL" id="UINC01006852">
    <property type="protein sequence ID" value="SVA30020.1"/>
    <property type="molecule type" value="Genomic_DNA"/>
</dbReference>
<protein>
    <recommendedName>
        <fullName evidence="6">Peptidase M24 domain-containing protein</fullName>
    </recommendedName>
</protein>
<dbReference type="Pfam" id="PF00557">
    <property type="entry name" value="Peptidase_M24"/>
    <property type="match status" value="1"/>
</dbReference>
<keyword evidence="2" id="KW-0378">Hydrolase</keyword>
<organism evidence="5">
    <name type="scientific">marine metagenome</name>
    <dbReference type="NCBI Taxonomy" id="408172"/>
    <lineage>
        <taxon>unclassified sequences</taxon>
        <taxon>metagenomes</taxon>
        <taxon>ecological metagenomes</taxon>
    </lineage>
</organism>
<evidence type="ECO:0000256" key="2">
    <source>
        <dbReference type="ARBA" id="ARBA00022801"/>
    </source>
</evidence>
<gene>
    <name evidence="5" type="ORF">METZ01_LOCUS82874</name>
</gene>
<dbReference type="InterPro" id="IPR001714">
    <property type="entry name" value="Pept_M24_MAP"/>
</dbReference>
<evidence type="ECO:0000256" key="1">
    <source>
        <dbReference type="ARBA" id="ARBA00022723"/>
    </source>
</evidence>
<dbReference type="InterPro" id="IPR029149">
    <property type="entry name" value="Creatin/AminoP/Spt16_N"/>
</dbReference>
<feature type="domain" description="Peptidase M24" evidence="3">
    <location>
        <begin position="138"/>
        <end position="340"/>
    </location>
</feature>
<dbReference type="Pfam" id="PF01321">
    <property type="entry name" value="Creatinase_N"/>
    <property type="match status" value="1"/>
</dbReference>
<name>A0A381UPJ6_9ZZZZ</name>
<dbReference type="PROSITE" id="PS00491">
    <property type="entry name" value="PROLINE_PEPTIDASE"/>
    <property type="match status" value="1"/>
</dbReference>
<dbReference type="Gene3D" id="3.90.230.10">
    <property type="entry name" value="Creatinase/methionine aminopeptidase superfamily"/>
    <property type="match status" value="1"/>
</dbReference>
<dbReference type="InterPro" id="IPR050659">
    <property type="entry name" value="Peptidase_M24B"/>
</dbReference>
<dbReference type="PANTHER" id="PTHR46112">
    <property type="entry name" value="AMINOPEPTIDASE"/>
    <property type="match status" value="1"/>
</dbReference>
<feature type="domain" description="Creatinase N-terminal" evidence="4">
    <location>
        <begin position="4"/>
        <end position="130"/>
    </location>
</feature>
<evidence type="ECO:0000259" key="4">
    <source>
        <dbReference type="Pfam" id="PF01321"/>
    </source>
</evidence>